<feature type="region of interest" description="Disordered" evidence="1">
    <location>
        <begin position="360"/>
        <end position="431"/>
    </location>
</feature>
<feature type="compositionally biased region" description="Low complexity" evidence="1">
    <location>
        <begin position="146"/>
        <end position="162"/>
    </location>
</feature>
<dbReference type="EMBL" id="BSXT01001353">
    <property type="protein sequence ID" value="GMF41599.1"/>
    <property type="molecule type" value="Genomic_DNA"/>
</dbReference>
<feature type="region of interest" description="Disordered" evidence="1">
    <location>
        <begin position="301"/>
        <end position="322"/>
    </location>
</feature>
<evidence type="ECO:0000313" key="3">
    <source>
        <dbReference type="Proteomes" id="UP001165121"/>
    </source>
</evidence>
<feature type="compositionally biased region" description="Polar residues" evidence="1">
    <location>
        <begin position="28"/>
        <end position="39"/>
    </location>
</feature>
<feature type="compositionally biased region" description="Acidic residues" evidence="1">
    <location>
        <begin position="120"/>
        <end position="129"/>
    </location>
</feature>
<feature type="compositionally biased region" description="Polar residues" evidence="1">
    <location>
        <begin position="1"/>
        <end position="14"/>
    </location>
</feature>
<evidence type="ECO:0000256" key="1">
    <source>
        <dbReference type="SAM" id="MobiDB-lite"/>
    </source>
</evidence>
<sequence>MGGLTQLSSVSSLHQDAPTDVVPDLASVDSQPLSTPPSRQQRRLRVTSPHVASRYIHDAANPGSSSSEELDDSNDEYWSTAESAEEDEEVTADSEGDDWRTLVMELKPPQQPPRARDLLFEDSGEEGEVQVDYGESPDEAPGSPIRSTSGTAASTTRDASSRVLRTPNPFPERPAGLLALRELSEPRDPPPGAVDSAMEESVVTNDLDEAPSRQVALELQAPVSRRPVARPLLTPSVRDYGFQPRDPAETARQAAWQLLNTYVIGPASRTLEELAQRTALREHFLTTQVTSLSEYRERLRVQSQRGSVPPRRTYPVVLQPGEDSTEYDSRFELWVETSRRLSSMEALRASLSEEFAVARGQTRSVGADPAAPQLIAGKREATGDAVASPRGAVDLSDQNRPRRQGNPAGGAPQTPMRFPSGGSLSTLPDTGYAHGTDVSLEYVPRGSGDSPARRATPEAAVLLPQSPLPRSDAVAELSQSVSQLRVLVQDVDQRVYRCCDDIDSLHQRLDCVQVPRELWDRIRGLDDRVAALERWVPYWQDSVRRDEETQRTLAMLRGQIDLLTPLREAPPGHYPVTVPVGPLAASLAPFPSASVTLSAPGPQGLPGSGQGTA</sequence>
<keyword evidence="3" id="KW-1185">Reference proteome</keyword>
<accession>A0A9W6XKY1</accession>
<organism evidence="2 3">
    <name type="scientific">Phytophthora fragariaefolia</name>
    <dbReference type="NCBI Taxonomy" id="1490495"/>
    <lineage>
        <taxon>Eukaryota</taxon>
        <taxon>Sar</taxon>
        <taxon>Stramenopiles</taxon>
        <taxon>Oomycota</taxon>
        <taxon>Peronosporomycetes</taxon>
        <taxon>Peronosporales</taxon>
        <taxon>Peronosporaceae</taxon>
        <taxon>Phytophthora</taxon>
    </lineage>
</organism>
<feature type="region of interest" description="Disordered" evidence="1">
    <location>
        <begin position="1"/>
        <end position="202"/>
    </location>
</feature>
<dbReference type="AlphaFoldDB" id="A0A9W6XKY1"/>
<gene>
    <name evidence="2" type="ORF">Pfra01_001326200</name>
</gene>
<comment type="caution">
    <text evidence="2">The sequence shown here is derived from an EMBL/GenBank/DDBJ whole genome shotgun (WGS) entry which is preliminary data.</text>
</comment>
<dbReference type="Proteomes" id="UP001165121">
    <property type="component" value="Unassembled WGS sequence"/>
</dbReference>
<protein>
    <submittedName>
        <fullName evidence="2">Unnamed protein product</fullName>
    </submittedName>
</protein>
<feature type="compositionally biased region" description="Acidic residues" evidence="1">
    <location>
        <begin position="83"/>
        <end position="96"/>
    </location>
</feature>
<evidence type="ECO:0000313" key="2">
    <source>
        <dbReference type="EMBL" id="GMF41599.1"/>
    </source>
</evidence>
<proteinExistence type="predicted"/>
<name>A0A9W6XKY1_9STRA</name>
<reference evidence="2" key="1">
    <citation type="submission" date="2023-04" db="EMBL/GenBank/DDBJ databases">
        <title>Phytophthora fragariaefolia NBRC 109709.</title>
        <authorList>
            <person name="Ichikawa N."/>
            <person name="Sato H."/>
            <person name="Tonouchi N."/>
        </authorList>
    </citation>
    <scope>NUCLEOTIDE SEQUENCE</scope>
    <source>
        <strain evidence="2">NBRC 109709</strain>
    </source>
</reference>